<proteinExistence type="predicted"/>
<dbReference type="PANTHER" id="PTHR45947:SF3">
    <property type="entry name" value="SULFOQUINOVOSYL TRANSFERASE SQD2"/>
    <property type="match status" value="1"/>
</dbReference>
<dbReference type="EMBL" id="JBBWWT010000002">
    <property type="protein sequence ID" value="MEL1263982.1"/>
    <property type="molecule type" value="Genomic_DNA"/>
</dbReference>
<name>A0ABU9IYF7_9GAMM</name>
<reference evidence="3 4" key="1">
    <citation type="submission" date="2024-04" db="EMBL/GenBank/DDBJ databases">
        <title>Draft genome sequence of Pseudoxanthomonas putridarboris WD12.</title>
        <authorList>
            <person name="Oh J."/>
        </authorList>
    </citation>
    <scope>NUCLEOTIDE SEQUENCE [LARGE SCALE GENOMIC DNA]</scope>
    <source>
        <strain evidence="3 4">WD12</strain>
    </source>
</reference>
<dbReference type="Pfam" id="PF13439">
    <property type="entry name" value="Glyco_transf_4"/>
    <property type="match status" value="1"/>
</dbReference>
<evidence type="ECO:0000259" key="2">
    <source>
        <dbReference type="Pfam" id="PF13439"/>
    </source>
</evidence>
<dbReference type="Gene3D" id="3.40.50.2000">
    <property type="entry name" value="Glycogen Phosphorylase B"/>
    <property type="match status" value="2"/>
</dbReference>
<dbReference type="Pfam" id="PF00534">
    <property type="entry name" value="Glycos_transf_1"/>
    <property type="match status" value="1"/>
</dbReference>
<feature type="domain" description="Glycosyl transferase family 1" evidence="1">
    <location>
        <begin position="200"/>
        <end position="365"/>
    </location>
</feature>
<dbReference type="InterPro" id="IPR028098">
    <property type="entry name" value="Glyco_trans_4-like_N"/>
</dbReference>
<dbReference type="GO" id="GO:0016757">
    <property type="term" value="F:glycosyltransferase activity"/>
    <property type="evidence" value="ECO:0007669"/>
    <property type="project" value="UniProtKB-KW"/>
</dbReference>
<dbReference type="InterPro" id="IPR001296">
    <property type="entry name" value="Glyco_trans_1"/>
</dbReference>
<gene>
    <name evidence="3" type="ORF">AAD027_06295</name>
</gene>
<organism evidence="3 4">
    <name type="scientific">Pseudoxanthomonas putridarboris</name>
    <dbReference type="NCBI Taxonomy" id="752605"/>
    <lineage>
        <taxon>Bacteria</taxon>
        <taxon>Pseudomonadati</taxon>
        <taxon>Pseudomonadota</taxon>
        <taxon>Gammaproteobacteria</taxon>
        <taxon>Lysobacterales</taxon>
        <taxon>Lysobacteraceae</taxon>
        <taxon>Pseudoxanthomonas</taxon>
    </lineage>
</organism>
<feature type="domain" description="Glycosyltransferase subfamily 4-like N-terminal" evidence="2">
    <location>
        <begin position="32"/>
        <end position="192"/>
    </location>
</feature>
<sequence>MNRGLRAFSDHRAEPAPEIRHVAHGVLSLDLGGLERLALALARRGREHGHRVSMICIDRPGRLADDARALGAEVHSLDMAGNRSEATARAAELFARLRPDVLHTHQIGALWHLGRAARRQGAMAVVHTEHSDHAALASGLRNQLKSRLWWHRAGRLPDRFCCVSEDIARSVRRWRTVPGEKVCVVDNGVDTALYADRAPREPLRASLGFANDQRVIGTVGRLNEVKRQDLLLRAFARIVPEYPQARLLLVGDGPEREALQDLTRSLGLADRIVFAGYQPRTEHYLAAMDVFALSSRHEGLPLALLEAWASGLPVVSSAVGGIPQVVRHGHNGLLFDSGDEAGLAATLARLLDDPAAAAGLATAGRGTVEASHSLERTAERYDAHYRAALAQR</sequence>
<comment type="caution">
    <text evidence="3">The sequence shown here is derived from an EMBL/GenBank/DDBJ whole genome shotgun (WGS) entry which is preliminary data.</text>
</comment>
<dbReference type="RefSeq" id="WP_341725161.1">
    <property type="nucleotide sequence ID" value="NZ_JBBWWT010000002.1"/>
</dbReference>
<evidence type="ECO:0000259" key="1">
    <source>
        <dbReference type="Pfam" id="PF00534"/>
    </source>
</evidence>
<dbReference type="InterPro" id="IPR050194">
    <property type="entry name" value="Glycosyltransferase_grp1"/>
</dbReference>
<dbReference type="PANTHER" id="PTHR45947">
    <property type="entry name" value="SULFOQUINOVOSYL TRANSFERASE SQD2"/>
    <property type="match status" value="1"/>
</dbReference>
<dbReference type="SUPFAM" id="SSF53756">
    <property type="entry name" value="UDP-Glycosyltransferase/glycogen phosphorylase"/>
    <property type="match status" value="1"/>
</dbReference>
<evidence type="ECO:0000313" key="3">
    <source>
        <dbReference type="EMBL" id="MEL1263982.1"/>
    </source>
</evidence>
<keyword evidence="4" id="KW-1185">Reference proteome</keyword>
<accession>A0ABU9IYF7</accession>
<keyword evidence="3" id="KW-0328">Glycosyltransferase</keyword>
<dbReference type="EC" id="2.4.-.-" evidence="3"/>
<evidence type="ECO:0000313" key="4">
    <source>
        <dbReference type="Proteomes" id="UP001459204"/>
    </source>
</evidence>
<protein>
    <submittedName>
        <fullName evidence="3">Glycosyltransferase</fullName>
        <ecNumber evidence="3">2.4.-.-</ecNumber>
    </submittedName>
</protein>
<dbReference type="Proteomes" id="UP001459204">
    <property type="component" value="Unassembled WGS sequence"/>
</dbReference>
<keyword evidence="3" id="KW-0808">Transferase</keyword>